<evidence type="ECO:0000313" key="2">
    <source>
        <dbReference type="EMBL" id="BDD12454.1"/>
    </source>
</evidence>
<dbReference type="InterPro" id="IPR027828">
    <property type="entry name" value="DUF4465"/>
</dbReference>
<dbReference type="RefSeq" id="WP_338395590.1">
    <property type="nucleotide sequence ID" value="NZ_AP025318.1"/>
</dbReference>
<reference evidence="2 3" key="1">
    <citation type="submission" date="2021-12" db="EMBL/GenBank/DDBJ databases">
        <title>Genome sequencing of bacteria with rrn-lacking chromosome and rrn-plasmid.</title>
        <authorList>
            <person name="Anda M."/>
            <person name="Iwasaki W."/>
        </authorList>
    </citation>
    <scope>NUCLEOTIDE SEQUENCE [LARGE SCALE GENOMIC DNA]</scope>
    <source>
        <strain evidence="2 3">DSM 100852</strain>
        <plasmid evidence="2 3">pFA4</plasmid>
    </source>
</reference>
<dbReference type="Gene3D" id="2.60.120.1350">
    <property type="entry name" value="Protein of unknown function DUF4465"/>
    <property type="match status" value="1"/>
</dbReference>
<protein>
    <recommendedName>
        <fullName evidence="4">DUF4465 domain-containing protein</fullName>
    </recommendedName>
</protein>
<gene>
    <name evidence="2" type="ORF">FUAX_48860</name>
</gene>
<dbReference type="EMBL" id="AP025318">
    <property type="protein sequence ID" value="BDD12454.1"/>
    <property type="molecule type" value="Genomic_DNA"/>
</dbReference>
<feature type="signal peptide" evidence="1">
    <location>
        <begin position="1"/>
        <end position="23"/>
    </location>
</feature>
<proteinExistence type="predicted"/>
<name>A0AAU9DDA6_9BACT</name>
<keyword evidence="3" id="KW-1185">Reference proteome</keyword>
<keyword evidence="1" id="KW-0732">Signal</keyword>
<dbReference type="Pfam" id="PF14717">
    <property type="entry name" value="DUF4465"/>
    <property type="match status" value="1"/>
</dbReference>
<feature type="chain" id="PRO_5043975650" description="DUF4465 domain-containing protein" evidence="1">
    <location>
        <begin position="24"/>
        <end position="245"/>
    </location>
</feature>
<dbReference type="KEGG" id="fax:FUAX_48860"/>
<evidence type="ECO:0000256" key="1">
    <source>
        <dbReference type="SAM" id="SignalP"/>
    </source>
</evidence>
<sequence>MLRFTLRTLALVALVTIAVSCSDDDDPTPRFTVDFEDLELDANSYWDGADKSGKFVADDVTFPNDYNDQYKSWQGFAYSNMTDMETPGRPNQYSVYGKSGAMGSKNFGLGYIAMDTKFNIMAFPRAVNNVRLYVTNGTYAYLAMKNGDNFTKKFGGEDGNDPDFCKLICIGLDEDGEETGKVEIFLADYRFDNNAEDYILTEWKEFDLTQLGKVKSVRFEMDSSDKNEWGMKNPAYYFVDNISYE</sequence>
<organism evidence="2 3">
    <name type="scientific">Fulvitalea axinellae</name>
    <dbReference type="NCBI Taxonomy" id="1182444"/>
    <lineage>
        <taxon>Bacteria</taxon>
        <taxon>Pseudomonadati</taxon>
        <taxon>Bacteroidota</taxon>
        <taxon>Cytophagia</taxon>
        <taxon>Cytophagales</taxon>
        <taxon>Persicobacteraceae</taxon>
        <taxon>Fulvitalea</taxon>
    </lineage>
</organism>
<keyword evidence="2" id="KW-0614">Plasmid</keyword>
<evidence type="ECO:0000313" key="3">
    <source>
        <dbReference type="Proteomes" id="UP001348817"/>
    </source>
</evidence>
<accession>A0AAU9DDA6</accession>
<dbReference type="Proteomes" id="UP001348817">
    <property type="component" value="Plasmid pFA4"/>
</dbReference>
<geneLocation type="plasmid" evidence="2 3">
    <name>pFA4</name>
</geneLocation>
<evidence type="ECO:0008006" key="4">
    <source>
        <dbReference type="Google" id="ProtNLM"/>
    </source>
</evidence>
<dbReference type="PROSITE" id="PS51257">
    <property type="entry name" value="PROKAR_LIPOPROTEIN"/>
    <property type="match status" value="1"/>
</dbReference>
<dbReference type="AlphaFoldDB" id="A0AAU9DDA6"/>